<feature type="domain" description="P68 RBP/TagC-like beta-propeller" evidence="2">
    <location>
        <begin position="46"/>
        <end position="300"/>
    </location>
</feature>
<evidence type="ECO:0000256" key="1">
    <source>
        <dbReference type="SAM" id="SignalP"/>
    </source>
</evidence>
<gene>
    <name evidence="3" type="ORF">ACRE_007410</name>
</gene>
<dbReference type="Proteomes" id="UP000029964">
    <property type="component" value="Unassembled WGS sequence"/>
</dbReference>
<accession>A0A086TGL5</accession>
<protein>
    <submittedName>
        <fullName evidence="3">Putative major teichoic acid biosynthesis protein C-like protein</fullName>
    </submittedName>
</protein>
<dbReference type="HOGENOM" id="CLU_052172_0_0_1"/>
<dbReference type="OrthoDB" id="4180726at2759"/>
<evidence type="ECO:0000259" key="2">
    <source>
        <dbReference type="Pfam" id="PF21311"/>
    </source>
</evidence>
<dbReference type="Pfam" id="PF21311">
    <property type="entry name" value="Phage_RBD_prop"/>
    <property type="match status" value="1"/>
</dbReference>
<dbReference type="AlphaFoldDB" id="A0A086TGL5"/>
<name>A0A086TGL5_HAPC1</name>
<organism evidence="3 4">
    <name type="scientific">Hapsidospora chrysogenum (strain ATCC 11550 / CBS 779.69 / DSM 880 / IAM 14645 / JCM 23072 / IMI 49137)</name>
    <name type="common">Acremonium chrysogenum</name>
    <dbReference type="NCBI Taxonomy" id="857340"/>
    <lineage>
        <taxon>Eukaryota</taxon>
        <taxon>Fungi</taxon>
        <taxon>Dikarya</taxon>
        <taxon>Ascomycota</taxon>
        <taxon>Pezizomycotina</taxon>
        <taxon>Sordariomycetes</taxon>
        <taxon>Hypocreomycetidae</taxon>
        <taxon>Hypocreales</taxon>
        <taxon>Bionectriaceae</taxon>
        <taxon>Hapsidospora</taxon>
    </lineage>
</organism>
<proteinExistence type="predicted"/>
<dbReference type="InterPro" id="IPR048799">
    <property type="entry name" value="P68_RBP_TagC-like_beta-prop"/>
</dbReference>
<dbReference type="STRING" id="857340.A0A086TGL5"/>
<evidence type="ECO:0000313" key="3">
    <source>
        <dbReference type="EMBL" id="KFH48497.1"/>
    </source>
</evidence>
<evidence type="ECO:0000313" key="4">
    <source>
        <dbReference type="Proteomes" id="UP000029964"/>
    </source>
</evidence>
<feature type="signal peptide" evidence="1">
    <location>
        <begin position="1"/>
        <end position="18"/>
    </location>
</feature>
<comment type="caution">
    <text evidence="3">The sequence shown here is derived from an EMBL/GenBank/DDBJ whole genome shotgun (WGS) entry which is preliminary data.</text>
</comment>
<reference evidence="4" key="1">
    <citation type="journal article" date="2014" name="Genome Announc.">
        <title>Genome sequence and annotation of Acremonium chrysogenum, producer of the beta-lactam antibiotic cephalosporin C.</title>
        <authorList>
            <person name="Terfehr D."/>
            <person name="Dahlmann T.A."/>
            <person name="Specht T."/>
            <person name="Zadra I."/>
            <person name="Kuernsteiner H."/>
            <person name="Kueck U."/>
        </authorList>
    </citation>
    <scope>NUCLEOTIDE SEQUENCE [LARGE SCALE GENOMIC DNA]</scope>
    <source>
        <strain evidence="4">ATCC 11550 / CBS 779.69 / DSM 880 / IAM 14645 / JCM 23072 / IMI 49137</strain>
    </source>
</reference>
<feature type="chain" id="PRO_5001815865" evidence="1">
    <location>
        <begin position="19"/>
        <end position="307"/>
    </location>
</feature>
<keyword evidence="4" id="KW-1185">Reference proteome</keyword>
<sequence>MILTRTLLALGLVASAAADIPDSKRFDLTEPSYDLFRHKKLADKTVQQSFTFDNVNRRLFVAQRRDGSDMKAGDLSISELDFDGNLLGSMDVLAAGHGVNIGAEPVGEDTYLWTEIDTASSGYGTALTRFKWVDGGVIDSADEDLERIKPIPTMDRGTCTIDPVTRRLITRYQRDSAQNIAVFDLDDAIDRNFTNPLADWPIPDLGGRTNVFQGYAAYGRYIYFLLGESYDASGGELNSEVMSLDLNTGEIVQGPVITRAGSTLEFREPEGMAIYETVAGEVRLFLGFASGKVGDRRCNLFYKNALI</sequence>
<dbReference type="EMBL" id="JPKY01000003">
    <property type="protein sequence ID" value="KFH48497.1"/>
    <property type="molecule type" value="Genomic_DNA"/>
</dbReference>
<keyword evidence="1" id="KW-0732">Signal</keyword>